<dbReference type="SUPFAM" id="SSF54427">
    <property type="entry name" value="NTF2-like"/>
    <property type="match status" value="1"/>
</dbReference>
<organism evidence="1 2">
    <name type="scientific">Venturia effusa</name>
    <dbReference type="NCBI Taxonomy" id="50376"/>
    <lineage>
        <taxon>Eukaryota</taxon>
        <taxon>Fungi</taxon>
        <taxon>Dikarya</taxon>
        <taxon>Ascomycota</taxon>
        <taxon>Pezizomycotina</taxon>
        <taxon>Dothideomycetes</taxon>
        <taxon>Pleosporomycetidae</taxon>
        <taxon>Venturiales</taxon>
        <taxon>Venturiaceae</taxon>
        <taxon>Venturia</taxon>
    </lineage>
</organism>
<proteinExistence type="predicted"/>
<dbReference type="Proteomes" id="UP000316270">
    <property type="component" value="Chromosome 15"/>
</dbReference>
<sequence>MSPKSHEYPKQDHPDKAHIEKRMEKFFEAYKAKDAEALANFFHPEKFAYSAFMHALQPGLGHKGLKKDDAKQVFARIFDDYHDDMEITSRSIHGHRGFSVWEWTITCRPKKCVKTGKRLSKEEAPHKRLLGCSLMWWDGDDRIVRNHDYSQMLDVSDPFLDLEIPS</sequence>
<evidence type="ECO:0008006" key="3">
    <source>
        <dbReference type="Google" id="ProtNLM"/>
    </source>
</evidence>
<gene>
    <name evidence="1" type="ORF">FKW77_007832</name>
</gene>
<accession>A0A517LLX0</accession>
<dbReference type="AlphaFoldDB" id="A0A517LLX0"/>
<dbReference type="Gene3D" id="3.10.450.50">
    <property type="match status" value="1"/>
</dbReference>
<dbReference type="EMBL" id="CP042199">
    <property type="protein sequence ID" value="QDS76621.1"/>
    <property type="molecule type" value="Genomic_DNA"/>
</dbReference>
<dbReference type="OrthoDB" id="5305593at2759"/>
<reference evidence="1 2" key="1">
    <citation type="submission" date="2019-07" db="EMBL/GenBank/DDBJ databases">
        <title>Finished genome of Venturia effusa.</title>
        <authorList>
            <person name="Young C.A."/>
            <person name="Cox M.P."/>
            <person name="Ganley A.R.D."/>
            <person name="David W.J."/>
        </authorList>
    </citation>
    <scope>NUCLEOTIDE SEQUENCE [LARGE SCALE GENOMIC DNA]</scope>
    <source>
        <strain evidence="2">albino</strain>
    </source>
</reference>
<evidence type="ECO:0000313" key="2">
    <source>
        <dbReference type="Proteomes" id="UP000316270"/>
    </source>
</evidence>
<name>A0A517LLX0_9PEZI</name>
<keyword evidence="2" id="KW-1185">Reference proteome</keyword>
<evidence type="ECO:0000313" key="1">
    <source>
        <dbReference type="EMBL" id="QDS76621.1"/>
    </source>
</evidence>
<protein>
    <recommendedName>
        <fullName evidence="3">SnoaL-like domain-containing protein</fullName>
    </recommendedName>
</protein>
<dbReference type="InterPro" id="IPR032710">
    <property type="entry name" value="NTF2-like_dom_sf"/>
</dbReference>